<dbReference type="AlphaFoldDB" id="A0A6A6QGD1"/>
<dbReference type="PRINTS" id="PR00081">
    <property type="entry name" value="GDHRDH"/>
</dbReference>
<keyword evidence="1" id="KW-0560">Oxidoreductase</keyword>
<sequence>MASRTFRFLTQAWTPPANPTTSFAGKNVLITGANTGLGFEAAIKFVALGADRVILGVRDLTKGNRAKELIEQRTGVKGKTESWQLDMCDYESMRRFATKAAKLERLDVAVLNAGVYKVRYDKSKYGWEETLQVNVISTALLGMLLLPVLKKARRKSDVLPVLEIVTSGNHETIQIPEEKRGKEKILASYNGLKDYDASAQYKTSKLFAILAMLARSEDEEPEVLVTLVCPGAAKSDLSRGYDGLGIRMMKSVLNTVFLRITEQGARSLVSGVTLEKEAHGRFWQHDEIRPPAPLVSGTEGEGLRRKVWAEVIKAFGNIPELISAELSPSKDQI</sequence>
<dbReference type="InterPro" id="IPR002347">
    <property type="entry name" value="SDR_fam"/>
</dbReference>
<dbReference type="PANTHER" id="PTHR43157">
    <property type="entry name" value="PHOSPHATIDYLINOSITOL-GLYCAN BIOSYNTHESIS CLASS F PROTEIN-RELATED"/>
    <property type="match status" value="1"/>
</dbReference>
<accession>A0A6A6QGD1</accession>
<dbReference type="EMBL" id="MU004197">
    <property type="protein sequence ID" value="KAF2490547.1"/>
    <property type="molecule type" value="Genomic_DNA"/>
</dbReference>
<organism evidence="2 3">
    <name type="scientific">Lophium mytilinum</name>
    <dbReference type="NCBI Taxonomy" id="390894"/>
    <lineage>
        <taxon>Eukaryota</taxon>
        <taxon>Fungi</taxon>
        <taxon>Dikarya</taxon>
        <taxon>Ascomycota</taxon>
        <taxon>Pezizomycotina</taxon>
        <taxon>Dothideomycetes</taxon>
        <taxon>Pleosporomycetidae</taxon>
        <taxon>Mytilinidiales</taxon>
        <taxon>Mytilinidiaceae</taxon>
        <taxon>Lophium</taxon>
    </lineage>
</organism>
<evidence type="ECO:0000256" key="1">
    <source>
        <dbReference type="ARBA" id="ARBA00023002"/>
    </source>
</evidence>
<gene>
    <name evidence="2" type="ORF">BU16DRAFT_517950</name>
</gene>
<proteinExistence type="predicted"/>
<dbReference type="OrthoDB" id="542013at2759"/>
<evidence type="ECO:0000313" key="3">
    <source>
        <dbReference type="Proteomes" id="UP000799750"/>
    </source>
</evidence>
<keyword evidence="3" id="KW-1185">Reference proteome</keyword>
<dbReference type="SUPFAM" id="SSF51735">
    <property type="entry name" value="NAD(P)-binding Rossmann-fold domains"/>
    <property type="match status" value="1"/>
</dbReference>
<dbReference type="InterPro" id="IPR036291">
    <property type="entry name" value="NAD(P)-bd_dom_sf"/>
</dbReference>
<reference evidence="2" key="1">
    <citation type="journal article" date="2020" name="Stud. Mycol.">
        <title>101 Dothideomycetes genomes: a test case for predicting lifestyles and emergence of pathogens.</title>
        <authorList>
            <person name="Haridas S."/>
            <person name="Albert R."/>
            <person name="Binder M."/>
            <person name="Bloem J."/>
            <person name="Labutti K."/>
            <person name="Salamov A."/>
            <person name="Andreopoulos B."/>
            <person name="Baker S."/>
            <person name="Barry K."/>
            <person name="Bills G."/>
            <person name="Bluhm B."/>
            <person name="Cannon C."/>
            <person name="Castanera R."/>
            <person name="Culley D."/>
            <person name="Daum C."/>
            <person name="Ezra D."/>
            <person name="Gonzalez J."/>
            <person name="Henrissat B."/>
            <person name="Kuo A."/>
            <person name="Liang C."/>
            <person name="Lipzen A."/>
            <person name="Lutzoni F."/>
            <person name="Magnuson J."/>
            <person name="Mondo S."/>
            <person name="Nolan M."/>
            <person name="Ohm R."/>
            <person name="Pangilinan J."/>
            <person name="Park H.-J."/>
            <person name="Ramirez L."/>
            <person name="Alfaro M."/>
            <person name="Sun H."/>
            <person name="Tritt A."/>
            <person name="Yoshinaga Y."/>
            <person name="Zwiers L.-H."/>
            <person name="Turgeon B."/>
            <person name="Goodwin S."/>
            <person name="Spatafora J."/>
            <person name="Crous P."/>
            <person name="Grigoriev I."/>
        </authorList>
    </citation>
    <scope>NUCLEOTIDE SEQUENCE</scope>
    <source>
        <strain evidence="2">CBS 269.34</strain>
    </source>
</reference>
<protein>
    <submittedName>
        <fullName evidence="2">Short-chain dehydrogenase/reductase family protein-like protein</fullName>
    </submittedName>
</protein>
<dbReference type="Pfam" id="PF00106">
    <property type="entry name" value="adh_short"/>
    <property type="match status" value="1"/>
</dbReference>
<evidence type="ECO:0000313" key="2">
    <source>
        <dbReference type="EMBL" id="KAF2490547.1"/>
    </source>
</evidence>
<dbReference type="PANTHER" id="PTHR43157:SF22">
    <property type="entry name" value="SHORT-CHAIN DEHYDROGENASE_REDUCTASE PHMF"/>
    <property type="match status" value="1"/>
</dbReference>
<dbReference type="GO" id="GO:0016491">
    <property type="term" value="F:oxidoreductase activity"/>
    <property type="evidence" value="ECO:0007669"/>
    <property type="project" value="UniProtKB-KW"/>
</dbReference>
<dbReference type="Proteomes" id="UP000799750">
    <property type="component" value="Unassembled WGS sequence"/>
</dbReference>
<dbReference type="Gene3D" id="3.40.50.720">
    <property type="entry name" value="NAD(P)-binding Rossmann-like Domain"/>
    <property type="match status" value="1"/>
</dbReference>
<name>A0A6A6QGD1_9PEZI</name>